<protein>
    <recommendedName>
        <fullName evidence="7">C2H2-type domain-containing protein</fullName>
    </recommendedName>
</protein>
<evidence type="ECO:0000256" key="5">
    <source>
        <dbReference type="PROSITE-ProRule" id="PRU00042"/>
    </source>
</evidence>
<proteinExistence type="predicted"/>
<feature type="domain" description="C2H2-type" evidence="7">
    <location>
        <begin position="627"/>
        <end position="650"/>
    </location>
</feature>
<feature type="region of interest" description="Disordered" evidence="6">
    <location>
        <begin position="993"/>
        <end position="1013"/>
    </location>
</feature>
<dbReference type="GO" id="GO:0008270">
    <property type="term" value="F:zinc ion binding"/>
    <property type="evidence" value="ECO:0007669"/>
    <property type="project" value="UniProtKB-KW"/>
</dbReference>
<feature type="domain" description="C2H2-type" evidence="7">
    <location>
        <begin position="861"/>
        <end position="889"/>
    </location>
</feature>
<feature type="region of interest" description="Disordered" evidence="6">
    <location>
        <begin position="1069"/>
        <end position="1088"/>
    </location>
</feature>
<accession>A0A8J2L623</accession>
<dbReference type="SMART" id="SM00355">
    <property type="entry name" value="ZnF_C2H2"/>
    <property type="match status" value="8"/>
</dbReference>
<organism evidence="8 9">
    <name type="scientific">Allacma fusca</name>
    <dbReference type="NCBI Taxonomy" id="39272"/>
    <lineage>
        <taxon>Eukaryota</taxon>
        <taxon>Metazoa</taxon>
        <taxon>Ecdysozoa</taxon>
        <taxon>Arthropoda</taxon>
        <taxon>Hexapoda</taxon>
        <taxon>Collembola</taxon>
        <taxon>Symphypleona</taxon>
        <taxon>Sminthuridae</taxon>
        <taxon>Allacma</taxon>
    </lineage>
</organism>
<feature type="compositionally biased region" description="Polar residues" evidence="6">
    <location>
        <begin position="18"/>
        <end position="28"/>
    </location>
</feature>
<feature type="compositionally biased region" description="Low complexity" evidence="6">
    <location>
        <begin position="995"/>
        <end position="1010"/>
    </location>
</feature>
<evidence type="ECO:0000256" key="1">
    <source>
        <dbReference type="ARBA" id="ARBA00022723"/>
    </source>
</evidence>
<dbReference type="FunFam" id="3.30.160.60:FF:001967">
    <property type="entry name" value="Ras-responsive element-binding protein"/>
    <property type="match status" value="2"/>
</dbReference>
<feature type="region of interest" description="Disordered" evidence="6">
    <location>
        <begin position="883"/>
        <end position="954"/>
    </location>
</feature>
<name>A0A8J2L623_9HEXA</name>
<evidence type="ECO:0000256" key="2">
    <source>
        <dbReference type="ARBA" id="ARBA00022737"/>
    </source>
</evidence>
<keyword evidence="2" id="KW-0677">Repeat</keyword>
<feature type="compositionally biased region" description="Basic and acidic residues" evidence="6">
    <location>
        <begin position="568"/>
        <end position="583"/>
    </location>
</feature>
<dbReference type="EMBL" id="CAJVCH010364504">
    <property type="protein sequence ID" value="CAG7816243.1"/>
    <property type="molecule type" value="Genomic_DNA"/>
</dbReference>
<keyword evidence="3 5" id="KW-0863">Zinc-finger</keyword>
<evidence type="ECO:0000256" key="3">
    <source>
        <dbReference type="ARBA" id="ARBA00022771"/>
    </source>
</evidence>
<feature type="domain" description="C2H2-type" evidence="7">
    <location>
        <begin position="309"/>
        <end position="336"/>
    </location>
</feature>
<feature type="compositionally biased region" description="Acidic residues" evidence="6">
    <location>
        <begin position="167"/>
        <end position="179"/>
    </location>
</feature>
<dbReference type="PROSITE" id="PS00028">
    <property type="entry name" value="ZINC_FINGER_C2H2_1"/>
    <property type="match status" value="6"/>
</dbReference>
<feature type="compositionally biased region" description="Low complexity" evidence="6">
    <location>
        <begin position="719"/>
        <end position="728"/>
    </location>
</feature>
<feature type="region of interest" description="Disordered" evidence="6">
    <location>
        <begin position="568"/>
        <end position="626"/>
    </location>
</feature>
<dbReference type="GO" id="GO:0000978">
    <property type="term" value="F:RNA polymerase II cis-regulatory region sequence-specific DNA binding"/>
    <property type="evidence" value="ECO:0007669"/>
    <property type="project" value="TreeGrafter"/>
</dbReference>
<dbReference type="AlphaFoldDB" id="A0A8J2L623"/>
<feature type="compositionally biased region" description="Acidic residues" evidence="6">
    <location>
        <begin position="786"/>
        <end position="811"/>
    </location>
</feature>
<feature type="compositionally biased region" description="Polar residues" evidence="6">
    <location>
        <begin position="151"/>
        <end position="160"/>
    </location>
</feature>
<feature type="domain" description="C2H2-type" evidence="7">
    <location>
        <begin position="337"/>
        <end position="360"/>
    </location>
</feature>
<feature type="domain" description="C2H2-type" evidence="7">
    <location>
        <begin position="833"/>
        <end position="860"/>
    </location>
</feature>
<dbReference type="PROSITE" id="PS50157">
    <property type="entry name" value="ZINC_FINGER_C2H2_2"/>
    <property type="match status" value="7"/>
</dbReference>
<feature type="compositionally biased region" description="Acidic residues" evidence="6">
    <location>
        <begin position="282"/>
        <end position="291"/>
    </location>
</feature>
<feature type="compositionally biased region" description="Acidic residues" evidence="6">
    <location>
        <begin position="899"/>
        <end position="924"/>
    </location>
</feature>
<dbReference type="PANTHER" id="PTHR46451">
    <property type="entry name" value="RAS-RESPONSIVE ELEMENT-BINDING PROTEIN 1"/>
    <property type="match status" value="1"/>
</dbReference>
<feature type="compositionally biased region" description="Acidic residues" evidence="6">
    <location>
        <begin position="186"/>
        <end position="197"/>
    </location>
</feature>
<dbReference type="GO" id="GO:0005634">
    <property type="term" value="C:nucleus"/>
    <property type="evidence" value="ECO:0007669"/>
    <property type="project" value="TreeGrafter"/>
</dbReference>
<keyword evidence="1" id="KW-0479">Metal-binding</keyword>
<feature type="compositionally biased region" description="Basic residues" evidence="6">
    <location>
        <begin position="1"/>
        <end position="16"/>
    </location>
</feature>
<evidence type="ECO:0000256" key="4">
    <source>
        <dbReference type="ARBA" id="ARBA00022833"/>
    </source>
</evidence>
<dbReference type="InterPro" id="IPR052795">
    <property type="entry name" value="RREB1"/>
</dbReference>
<comment type="caution">
    <text evidence="8">The sequence shown here is derived from an EMBL/GenBank/DDBJ whole genome shotgun (WGS) entry which is preliminary data.</text>
</comment>
<sequence>MYKRKKRRANKGKKKLSIATSPSSLTTTSWADEKKVAVTADTSDNMSVTTMEVAENHHQKPQRQTVELVAGNNNTNSKAVGARKRKPMQISKIVDKMPSMSDHPVDFGAEKNLVLHNNNNNSPPYKKPCLEMSKNGMIKNILSELKTAKLGSSRSDTMYSSKHIERDEDDEDDRSDEEGALCMKEDGDDEDEYEEGVDYSGNEEAKFLNKRQNLYVSSTTKERYGAGIGRSSAGSHHHREGPSRDKADLTDIKIKSILVSSGVTGETRSSSSPNGWDRKYMDEDDSANDEGADLRSITGNSTGDDELPFRCGVCAYGSCDKSTLLRHMRTHSGERPFQCRLCYFAFTTKANCERHLRNRHGQIDRDQLRNLVVCLPTSSNASESETEVNSNGGRAHQLSPVASLDLKVKRTSQETSAVEENEMPLDLSMDAVDLSTKHRDGNSNFRRKASLPRPRPLYASSEMSNSLVTSPFISKREPLVHPQLPLNTFTSHPIAQTAPIVGAHPTHPAFSIFPFGGPSGYNPFAIPSANVEKLIGLGSSSPPKMTNPFIAGSPNSSFENREAISAVEKEVKVKPEPISESKRSGSNSKSTSSSSVSPTTSSRKRSDNSNGEYQKPKQRRYRTERPFACPHCPARFTLRSNMERHGKHQHPTVWQRSPSNRVINRQKNQQLSPLVGPPTLVHPNKYSGNNIGAEVKEKNRDASVNVRAVIAQQLKRKLSNSSLRNNNNGSETETDPENTPGLDGKASGGDTPDLASVSQLLDRVKNSNFAQYFNEAEGHNMNDNNQSDDDGEGEGEGEGDESAEEALSSEEGEMKSSGVEKKKSAYSSAPHKISCPHCTRRFPWTSSLRRHLLTHTGQKPFQCSKCPLLFTTKSNCDRHLARKHSDANTKGASDSNNSSEDEDGDGDGEEDNYEDQANADEEGVEPVTPNTSNSSNHSIVTKTPANGSSNSSPGEDAAFRCHLCEAAAGEREALLAHMEEQHKDTFHLLVSKGALSSSPPSENSENELNPTDQKDVTHRKVMCVFCIRRFWSVEDLRRHIRSHSGERPFSCPHCSRRFTLKHSMLRHLKKHSSSSTPSRKMSKVAKDTGSATNIVTSAVNSKNGDLIGRLLGLNDDQLVEQLLSQPDAKDAAKLLGLGQQQQMQSTPRVTSKVN</sequence>
<dbReference type="OrthoDB" id="6077919at2759"/>
<dbReference type="InterPro" id="IPR013087">
    <property type="entry name" value="Znf_C2H2_type"/>
</dbReference>
<evidence type="ECO:0000256" key="6">
    <source>
        <dbReference type="SAM" id="MobiDB-lite"/>
    </source>
</evidence>
<feature type="region of interest" description="Disordered" evidence="6">
    <location>
        <begin position="1"/>
        <end position="28"/>
    </location>
</feature>
<feature type="compositionally biased region" description="Basic and acidic residues" evidence="6">
    <location>
        <begin position="240"/>
        <end position="254"/>
    </location>
</feature>
<feature type="domain" description="C2H2-type" evidence="7">
    <location>
        <begin position="1049"/>
        <end position="1076"/>
    </location>
</feature>
<evidence type="ECO:0000259" key="7">
    <source>
        <dbReference type="PROSITE" id="PS50157"/>
    </source>
</evidence>
<dbReference type="FunFam" id="3.30.160.60:FF:000446">
    <property type="entry name" value="Zinc finger protein"/>
    <property type="match status" value="1"/>
</dbReference>
<feature type="domain" description="C2H2-type" evidence="7">
    <location>
        <begin position="1021"/>
        <end position="1048"/>
    </location>
</feature>
<feature type="region of interest" description="Disordered" evidence="6">
    <location>
        <begin position="436"/>
        <end position="458"/>
    </location>
</feature>
<feature type="region of interest" description="Disordered" evidence="6">
    <location>
        <begin position="151"/>
        <end position="204"/>
    </location>
</feature>
<evidence type="ECO:0000313" key="9">
    <source>
        <dbReference type="Proteomes" id="UP000708208"/>
    </source>
</evidence>
<feature type="compositionally biased region" description="Polar residues" evidence="6">
    <location>
        <begin position="928"/>
        <end position="953"/>
    </location>
</feature>
<evidence type="ECO:0000313" key="8">
    <source>
        <dbReference type="EMBL" id="CAG7816243.1"/>
    </source>
</evidence>
<dbReference type="Proteomes" id="UP000708208">
    <property type="component" value="Unassembled WGS sequence"/>
</dbReference>
<feature type="region of interest" description="Disordered" evidence="6">
    <location>
        <begin position="225"/>
        <end position="300"/>
    </location>
</feature>
<feature type="region of interest" description="Disordered" evidence="6">
    <location>
        <begin position="717"/>
        <end position="754"/>
    </location>
</feature>
<dbReference type="PANTHER" id="PTHR46451:SF1">
    <property type="entry name" value="RAS-RESPONSIVE ELEMENT-BINDING PROTEIN 1"/>
    <property type="match status" value="1"/>
</dbReference>
<dbReference type="FunFam" id="3.30.160.60:FF:000100">
    <property type="entry name" value="Zinc finger 45-like"/>
    <property type="match status" value="1"/>
</dbReference>
<keyword evidence="4" id="KW-0862">Zinc</keyword>
<feature type="compositionally biased region" description="Low complexity" evidence="6">
    <location>
        <begin position="584"/>
        <end position="601"/>
    </location>
</feature>
<feature type="compositionally biased region" description="Polar residues" evidence="6">
    <location>
        <begin position="258"/>
        <end position="274"/>
    </location>
</feature>
<dbReference type="GO" id="GO:0001228">
    <property type="term" value="F:DNA-binding transcription activator activity, RNA polymerase II-specific"/>
    <property type="evidence" value="ECO:0007669"/>
    <property type="project" value="TreeGrafter"/>
</dbReference>
<feature type="region of interest" description="Disordered" evidence="6">
    <location>
        <begin position="775"/>
        <end position="832"/>
    </location>
</feature>
<keyword evidence="9" id="KW-1185">Reference proteome</keyword>
<gene>
    <name evidence="8" type="ORF">AFUS01_LOCUS26871</name>
</gene>
<reference evidence="8" key="1">
    <citation type="submission" date="2021-06" db="EMBL/GenBank/DDBJ databases">
        <authorList>
            <person name="Hodson N. C."/>
            <person name="Mongue J. A."/>
            <person name="Jaron S. K."/>
        </authorList>
    </citation>
    <scope>NUCLEOTIDE SEQUENCE</scope>
</reference>
<feature type="compositionally biased region" description="Basic and acidic residues" evidence="6">
    <location>
        <begin position="812"/>
        <end position="823"/>
    </location>
</feature>